<dbReference type="InterPro" id="IPR029000">
    <property type="entry name" value="Cyclophilin-like_dom_sf"/>
</dbReference>
<name>A0A7J6F3F0_CANSA</name>
<dbReference type="Proteomes" id="UP000583929">
    <property type="component" value="Unassembled WGS sequence"/>
</dbReference>
<feature type="region of interest" description="Disordered" evidence="1">
    <location>
        <begin position="100"/>
        <end position="121"/>
    </location>
</feature>
<dbReference type="InterPro" id="IPR002130">
    <property type="entry name" value="Cyclophilin-type_PPIase_dom"/>
</dbReference>
<sequence length="361" mass="39523">MGPTTQLCGHQRPIAFAPLCNLAISTPTTTTKVPPNYHAPPHLMGYSITSPPPPIPRHTHIISQHRPHHHHPRPDPKHLPLNLTRRSLLLSTTTSLSISIPTTATSAPTPSPLPPSPPDTTVTDRVFMDFSLCPNYFRPERTFADDITSLCSESVLLGRVVLGLYGRLVPLTVAHFKSLCTNTTSSSSYKGTLVHKVFPGQFLLAGRQGDKPGEVRRPKGLARNVETVDSKSFALTHSKPGLLSLCLSENDDDEDIKLDPEYRNVEFLITTGPGPCPELDNKNIVFGSVLEGLDVVTAIAAIPTYRPAERIKQFNDLAEFFGDERAQNARSSWNRPLKTIFISDCGEVKVTKPSLSPPSLP</sequence>
<accession>A0A7J6F3F0</accession>
<reference evidence="3 4" key="1">
    <citation type="journal article" date="2020" name="bioRxiv">
        <title>Sequence and annotation of 42 cannabis genomes reveals extensive copy number variation in cannabinoid synthesis and pathogen resistance genes.</title>
        <authorList>
            <person name="Mckernan K.J."/>
            <person name="Helbert Y."/>
            <person name="Kane L.T."/>
            <person name="Ebling H."/>
            <person name="Zhang L."/>
            <person name="Liu B."/>
            <person name="Eaton Z."/>
            <person name="Mclaughlin S."/>
            <person name="Kingan S."/>
            <person name="Baybayan P."/>
            <person name="Concepcion G."/>
            <person name="Jordan M."/>
            <person name="Riva A."/>
            <person name="Barbazuk W."/>
            <person name="Harkins T."/>
        </authorList>
    </citation>
    <scope>NUCLEOTIDE SEQUENCE [LARGE SCALE GENOMIC DNA]</scope>
    <source>
        <strain evidence="4">cv. Jamaican Lion 4</strain>
        <tissue evidence="3">Leaf</tissue>
    </source>
</reference>
<evidence type="ECO:0000313" key="4">
    <source>
        <dbReference type="Proteomes" id="UP000583929"/>
    </source>
</evidence>
<dbReference type="PRINTS" id="PR00153">
    <property type="entry name" value="CSAPPISMRASE"/>
</dbReference>
<evidence type="ECO:0000259" key="2">
    <source>
        <dbReference type="PROSITE" id="PS50072"/>
    </source>
</evidence>
<dbReference type="GO" id="GO:0009507">
    <property type="term" value="C:chloroplast"/>
    <property type="evidence" value="ECO:0007669"/>
    <property type="project" value="TreeGrafter"/>
</dbReference>
<dbReference type="PANTHER" id="PTHR47875">
    <property type="entry name" value="PEPTIDYL-PROLYL CIS-TRANS ISOMERASE CYP28, CHLOROPLASTIC"/>
    <property type="match status" value="1"/>
</dbReference>
<keyword evidence="4" id="KW-1185">Reference proteome</keyword>
<feature type="compositionally biased region" description="Basic residues" evidence="1">
    <location>
        <begin position="58"/>
        <end position="72"/>
    </location>
</feature>
<dbReference type="SUPFAM" id="SSF50891">
    <property type="entry name" value="Cyclophilin-like"/>
    <property type="match status" value="1"/>
</dbReference>
<dbReference type="FunFam" id="2.40.100.10:FF:000037">
    <property type="entry name" value="Peptidyl-prolyl cis-trans isomerase"/>
    <property type="match status" value="1"/>
</dbReference>
<protein>
    <recommendedName>
        <fullName evidence="2">PPIase cyclophilin-type domain-containing protein</fullName>
    </recommendedName>
</protein>
<dbReference type="EMBL" id="JAATIQ010000275">
    <property type="protein sequence ID" value="KAF4365211.1"/>
    <property type="molecule type" value="Genomic_DNA"/>
</dbReference>
<dbReference type="PANTHER" id="PTHR47875:SF1">
    <property type="entry name" value="PEPTIDYL-PROLYL CIS-TRANS ISOMERASE CYP28, CHLOROPLASTIC"/>
    <property type="match status" value="1"/>
</dbReference>
<proteinExistence type="predicted"/>
<dbReference type="Gene3D" id="2.40.100.10">
    <property type="entry name" value="Cyclophilin-like"/>
    <property type="match status" value="1"/>
</dbReference>
<dbReference type="GO" id="GO:0003755">
    <property type="term" value="F:peptidyl-prolyl cis-trans isomerase activity"/>
    <property type="evidence" value="ECO:0007669"/>
    <property type="project" value="InterPro"/>
</dbReference>
<gene>
    <name evidence="3" type="ORF">G4B88_000370</name>
</gene>
<evidence type="ECO:0000256" key="1">
    <source>
        <dbReference type="SAM" id="MobiDB-lite"/>
    </source>
</evidence>
<dbReference type="InterPro" id="IPR044178">
    <property type="entry name" value="CYP28-like"/>
</dbReference>
<dbReference type="PROSITE" id="PS50072">
    <property type="entry name" value="CSA_PPIASE_2"/>
    <property type="match status" value="1"/>
</dbReference>
<dbReference type="AlphaFoldDB" id="A0A7J6F3F0"/>
<comment type="caution">
    <text evidence="3">The sequence shown here is derived from an EMBL/GenBank/DDBJ whole genome shotgun (WGS) entry which is preliminary data.</text>
</comment>
<feature type="region of interest" description="Disordered" evidence="1">
    <location>
        <begin position="58"/>
        <end position="80"/>
    </location>
</feature>
<evidence type="ECO:0000313" key="3">
    <source>
        <dbReference type="EMBL" id="KAF4365211.1"/>
    </source>
</evidence>
<feature type="domain" description="PPIase cyclophilin-type" evidence="2">
    <location>
        <begin position="147"/>
        <end position="347"/>
    </location>
</feature>
<organism evidence="3 4">
    <name type="scientific">Cannabis sativa</name>
    <name type="common">Hemp</name>
    <name type="synonym">Marijuana</name>
    <dbReference type="NCBI Taxonomy" id="3483"/>
    <lineage>
        <taxon>Eukaryota</taxon>
        <taxon>Viridiplantae</taxon>
        <taxon>Streptophyta</taxon>
        <taxon>Embryophyta</taxon>
        <taxon>Tracheophyta</taxon>
        <taxon>Spermatophyta</taxon>
        <taxon>Magnoliopsida</taxon>
        <taxon>eudicotyledons</taxon>
        <taxon>Gunneridae</taxon>
        <taxon>Pentapetalae</taxon>
        <taxon>rosids</taxon>
        <taxon>fabids</taxon>
        <taxon>Rosales</taxon>
        <taxon>Cannabaceae</taxon>
        <taxon>Cannabis</taxon>
    </lineage>
</organism>
<feature type="compositionally biased region" description="Pro residues" evidence="1">
    <location>
        <begin position="109"/>
        <end position="118"/>
    </location>
</feature>
<dbReference type="Pfam" id="PF00160">
    <property type="entry name" value="Pro_isomerase"/>
    <property type="match status" value="1"/>
</dbReference>